<evidence type="ECO:0000313" key="2">
    <source>
        <dbReference type="Proteomes" id="UP000316012"/>
    </source>
</evidence>
<proteinExistence type="predicted"/>
<accession>A0ABY3BDW0</accession>
<sequence length="78" mass="9021">MEKALINQALIRMIISAYFDMLNSFQIKSLSKKIATDIAILSRHIYFSRTQSLLNLLLTIFIPRLKKTIVNYTMKTLG</sequence>
<protein>
    <submittedName>
        <fullName evidence="1">Uncharacterized protein</fullName>
    </submittedName>
</protein>
<comment type="caution">
    <text evidence="1">The sequence shown here is derived from an EMBL/GenBank/DDBJ whole genome shotgun (WGS) entry which is preliminary data.</text>
</comment>
<evidence type="ECO:0000313" key="1">
    <source>
        <dbReference type="EMBL" id="TQW15290.1"/>
    </source>
</evidence>
<dbReference type="EMBL" id="SRMD01000078">
    <property type="protein sequence ID" value="TQW15290.1"/>
    <property type="molecule type" value="Genomic_DNA"/>
</dbReference>
<reference evidence="1 2" key="1">
    <citation type="submission" date="2019-04" db="EMBL/GenBank/DDBJ databases">
        <title>Lactobacillus gasseri 7171 assembly.</title>
        <authorList>
            <person name="Joris B.R."/>
            <person name="Giguere D."/>
        </authorList>
    </citation>
    <scope>NUCLEOTIDE SEQUENCE [LARGE SCALE GENOMIC DNA]</scope>
    <source>
        <strain evidence="1 2">7171</strain>
    </source>
</reference>
<dbReference type="RefSeq" id="WP_035435201.1">
    <property type="nucleotide sequence ID" value="NZ_CAZZQE010000001.1"/>
</dbReference>
<keyword evidence="2" id="KW-1185">Reference proteome</keyword>
<organism evidence="1 2">
    <name type="scientific">Lactobacillus gasseri</name>
    <dbReference type="NCBI Taxonomy" id="1596"/>
    <lineage>
        <taxon>Bacteria</taxon>
        <taxon>Bacillati</taxon>
        <taxon>Bacillota</taxon>
        <taxon>Bacilli</taxon>
        <taxon>Lactobacillales</taxon>
        <taxon>Lactobacillaceae</taxon>
        <taxon>Lactobacillus</taxon>
    </lineage>
</organism>
<dbReference type="Proteomes" id="UP000316012">
    <property type="component" value="Unassembled WGS sequence"/>
</dbReference>
<name>A0ABY3BDW0_LACGS</name>
<gene>
    <name evidence="1" type="ORF">FIPPAONL_01032</name>
</gene>